<comment type="similarity">
    <text evidence="1">Belongs to the GST superfamily.</text>
</comment>
<sequence length="221" mass="24596">MAPFGTLYTLKGTIHPRARKIFAAAALNGLELEVPADFNTSAASKTPGFLAKFPLGQIPAFEGKAATAIAQHVADSGPQREQLLGRDAAARALNQQWIQFNDLQFEAAVKDLARWRMGYEIYSAEREAKAAVDVRRWLHHYEVHLGSGRSWFVNEDGEGPSLADLVVGGSFFLLCRLYMDVEMRKEYPNVLRFYEGLGKVPGLAELYTVPLLEKRKEPGQD</sequence>
<evidence type="ECO:0000259" key="2">
    <source>
        <dbReference type="PROSITE" id="PS50405"/>
    </source>
</evidence>
<dbReference type="PANTHER" id="PTHR43986">
    <property type="entry name" value="ELONGATION FACTOR 1-GAMMA"/>
    <property type="match status" value="1"/>
</dbReference>
<evidence type="ECO:0000313" key="4">
    <source>
        <dbReference type="Proteomes" id="UP001446871"/>
    </source>
</evidence>
<proteinExistence type="inferred from homology"/>
<dbReference type="InterPro" id="IPR010987">
    <property type="entry name" value="Glutathione-S-Trfase_C-like"/>
</dbReference>
<dbReference type="Proteomes" id="UP001446871">
    <property type="component" value="Unassembled WGS sequence"/>
</dbReference>
<dbReference type="Gene3D" id="1.20.1050.10">
    <property type="match status" value="1"/>
</dbReference>
<feature type="domain" description="GST C-terminal" evidence="2">
    <location>
        <begin position="87"/>
        <end position="220"/>
    </location>
</feature>
<dbReference type="SUPFAM" id="SSF47616">
    <property type="entry name" value="GST C-terminal domain-like"/>
    <property type="match status" value="1"/>
</dbReference>
<dbReference type="EMBL" id="JAQQWM010000008">
    <property type="protein sequence ID" value="KAK8052957.1"/>
    <property type="molecule type" value="Genomic_DNA"/>
</dbReference>
<dbReference type="SUPFAM" id="SSF52833">
    <property type="entry name" value="Thioredoxin-like"/>
    <property type="match status" value="1"/>
</dbReference>
<name>A0ABR1U2M1_9PEZI</name>
<protein>
    <submittedName>
        <fullName evidence="3">Glutathione S-transferase</fullName>
    </submittedName>
</protein>
<dbReference type="Gene3D" id="3.40.30.10">
    <property type="entry name" value="Glutaredoxin"/>
    <property type="match status" value="1"/>
</dbReference>
<accession>A0ABR1U2M1</accession>
<dbReference type="InterPro" id="IPR050802">
    <property type="entry name" value="EF-GSTs"/>
</dbReference>
<dbReference type="PANTHER" id="PTHR43986:SF10">
    <property type="entry name" value="ELONGATION FACTOR EEF-1B GAMMA SUBUNIT, PUTATIVE (AFU_ORTHOLOGUE AFUA_1G17120)-RELATED"/>
    <property type="match status" value="1"/>
</dbReference>
<dbReference type="InterPro" id="IPR036282">
    <property type="entry name" value="Glutathione-S-Trfase_C_sf"/>
</dbReference>
<comment type="caution">
    <text evidence="3">The sequence shown here is derived from an EMBL/GenBank/DDBJ whole genome shotgun (WGS) entry which is preliminary data.</text>
</comment>
<evidence type="ECO:0000256" key="1">
    <source>
        <dbReference type="ARBA" id="ARBA00007409"/>
    </source>
</evidence>
<keyword evidence="4" id="KW-1185">Reference proteome</keyword>
<evidence type="ECO:0000313" key="3">
    <source>
        <dbReference type="EMBL" id="KAK8052957.1"/>
    </source>
</evidence>
<gene>
    <name evidence="3" type="ORF">PG996_012258</name>
</gene>
<dbReference type="CDD" id="cd03044">
    <property type="entry name" value="GST_N_EF1Bgamma"/>
    <property type="match status" value="1"/>
</dbReference>
<reference evidence="3 4" key="1">
    <citation type="submission" date="2023-01" db="EMBL/GenBank/DDBJ databases">
        <title>Analysis of 21 Apiospora genomes using comparative genomics revels a genus with tremendous synthesis potential of carbohydrate active enzymes and secondary metabolites.</title>
        <authorList>
            <person name="Sorensen T."/>
        </authorList>
    </citation>
    <scope>NUCLEOTIDE SEQUENCE [LARGE SCALE GENOMIC DNA]</scope>
    <source>
        <strain evidence="3 4">CBS 83171</strain>
    </source>
</reference>
<dbReference type="PROSITE" id="PS50405">
    <property type="entry name" value="GST_CTER"/>
    <property type="match status" value="1"/>
</dbReference>
<organism evidence="3 4">
    <name type="scientific">Apiospora saccharicola</name>
    <dbReference type="NCBI Taxonomy" id="335842"/>
    <lineage>
        <taxon>Eukaryota</taxon>
        <taxon>Fungi</taxon>
        <taxon>Dikarya</taxon>
        <taxon>Ascomycota</taxon>
        <taxon>Pezizomycotina</taxon>
        <taxon>Sordariomycetes</taxon>
        <taxon>Xylariomycetidae</taxon>
        <taxon>Amphisphaeriales</taxon>
        <taxon>Apiosporaceae</taxon>
        <taxon>Apiospora</taxon>
    </lineage>
</organism>
<dbReference type="InterPro" id="IPR036249">
    <property type="entry name" value="Thioredoxin-like_sf"/>
</dbReference>